<protein>
    <recommendedName>
        <fullName evidence="2">Ribosomal silencing factor RsfS</fullName>
    </recommendedName>
</protein>
<comment type="subcellular location">
    <subcellularLocation>
        <location evidence="2">Cytoplasm</location>
    </subcellularLocation>
</comment>
<dbReference type="InterPro" id="IPR004394">
    <property type="entry name" value="Iojap/RsfS/C7orf30"/>
</dbReference>
<sequence>MIQNQQLIDFVVDKVEDMKGRDIQNLDVSELSSVTDTMVICSGNSKRHVKSIADNVIKEAKHADLDVIGVEGMEESEWVLVDLGDVVLHVMQDSARDFYQLEKLWAPIAAESKAG</sequence>
<dbReference type="SUPFAM" id="SSF81301">
    <property type="entry name" value="Nucleotidyltransferase"/>
    <property type="match status" value="1"/>
</dbReference>
<dbReference type="Gene3D" id="3.30.460.10">
    <property type="entry name" value="Beta Polymerase, domain 2"/>
    <property type="match status" value="1"/>
</dbReference>
<name>A0ABQ1HZ04_9ALTE</name>
<comment type="subunit">
    <text evidence="2">Interacts with ribosomal protein uL14 (rplN).</text>
</comment>
<dbReference type="PANTHER" id="PTHR21043:SF0">
    <property type="entry name" value="MITOCHONDRIAL ASSEMBLY OF RIBOSOMAL LARGE SUBUNIT PROTEIN 1"/>
    <property type="match status" value="1"/>
</dbReference>
<comment type="caution">
    <text evidence="3">The sequence shown here is derived from an EMBL/GenBank/DDBJ whole genome shotgun (WGS) entry which is preliminary data.</text>
</comment>
<dbReference type="HAMAP" id="MF_01477">
    <property type="entry name" value="Iojap_RsfS"/>
    <property type="match status" value="1"/>
</dbReference>
<dbReference type="PANTHER" id="PTHR21043">
    <property type="entry name" value="IOJAP SUPERFAMILY ORTHOLOG"/>
    <property type="match status" value="1"/>
</dbReference>
<dbReference type="Pfam" id="PF02410">
    <property type="entry name" value="RsfS"/>
    <property type="match status" value="1"/>
</dbReference>
<evidence type="ECO:0000313" key="3">
    <source>
        <dbReference type="EMBL" id="GGA97770.1"/>
    </source>
</evidence>
<keyword evidence="4" id="KW-1185">Reference proteome</keyword>
<evidence type="ECO:0000313" key="4">
    <source>
        <dbReference type="Proteomes" id="UP000651977"/>
    </source>
</evidence>
<accession>A0ABQ1HZ04</accession>
<keyword evidence="2" id="KW-0963">Cytoplasm</keyword>
<comment type="function">
    <text evidence="2">Functions as a ribosomal silencing factor. Interacts with ribosomal protein uL14 (rplN), blocking formation of intersubunit bridge B8. Prevents association of the 30S and 50S ribosomal subunits and the formation of functional ribosomes, thus repressing translation.</text>
</comment>
<proteinExistence type="inferred from homology"/>
<comment type="similarity">
    <text evidence="1 2">Belongs to the Iojap/RsfS family.</text>
</comment>
<dbReference type="InterPro" id="IPR043519">
    <property type="entry name" value="NT_sf"/>
</dbReference>
<evidence type="ECO:0000256" key="2">
    <source>
        <dbReference type="HAMAP-Rule" id="MF_01477"/>
    </source>
</evidence>
<reference evidence="4" key="1">
    <citation type="journal article" date="2019" name="Int. J. Syst. Evol. Microbiol.">
        <title>The Global Catalogue of Microorganisms (GCM) 10K type strain sequencing project: providing services to taxonomists for standard genome sequencing and annotation.</title>
        <authorList>
            <consortium name="The Broad Institute Genomics Platform"/>
            <consortium name="The Broad Institute Genome Sequencing Center for Infectious Disease"/>
            <person name="Wu L."/>
            <person name="Ma J."/>
        </authorList>
    </citation>
    <scope>NUCLEOTIDE SEQUENCE [LARGE SCALE GENOMIC DNA]</scope>
    <source>
        <strain evidence="4">CGMCC 1.10131</strain>
    </source>
</reference>
<dbReference type="Proteomes" id="UP000651977">
    <property type="component" value="Unassembled WGS sequence"/>
</dbReference>
<dbReference type="EMBL" id="BMDY01000004">
    <property type="protein sequence ID" value="GGA97770.1"/>
    <property type="molecule type" value="Genomic_DNA"/>
</dbReference>
<evidence type="ECO:0000256" key="1">
    <source>
        <dbReference type="ARBA" id="ARBA00010574"/>
    </source>
</evidence>
<dbReference type="NCBIfam" id="TIGR00090">
    <property type="entry name" value="rsfS_iojap_ybeB"/>
    <property type="match status" value="1"/>
</dbReference>
<organism evidence="3 4">
    <name type="scientific">Agarivorans gilvus</name>
    <dbReference type="NCBI Taxonomy" id="680279"/>
    <lineage>
        <taxon>Bacteria</taxon>
        <taxon>Pseudomonadati</taxon>
        <taxon>Pseudomonadota</taxon>
        <taxon>Gammaproteobacteria</taxon>
        <taxon>Alteromonadales</taxon>
        <taxon>Alteromonadaceae</taxon>
        <taxon>Agarivorans</taxon>
    </lineage>
</organism>
<keyword evidence="2" id="KW-0678">Repressor</keyword>
<gene>
    <name evidence="2 3" type="primary">rsfS</name>
    <name evidence="3" type="ORF">GCM10007414_08420</name>
</gene>
<keyword evidence="2" id="KW-0810">Translation regulation</keyword>